<proteinExistence type="predicted"/>
<sequence length="166" mass="18309">MRYVIALIFLIGYYVEVHISTLNVGLEENAYERFTYACENASHDAALDVTPESIATGQPVFDETAATNTFDQDLAANMDLDPQTLKPLPNTMFQAPVTVLTEQFIDYSNTTFPYEYKDAAYGIDVTLEGPAIAYVVQAQIPSIQPGVTSFTKTWAVVQSYPGDSND</sequence>
<evidence type="ECO:0000313" key="2">
    <source>
        <dbReference type="Proteomes" id="UP001597079"/>
    </source>
</evidence>
<dbReference type="Proteomes" id="UP001597079">
    <property type="component" value="Unassembled WGS sequence"/>
</dbReference>
<gene>
    <name evidence="1" type="ORF">ACFSB2_05395</name>
</gene>
<evidence type="ECO:0000313" key="1">
    <source>
        <dbReference type="EMBL" id="MFD1674146.1"/>
    </source>
</evidence>
<organism evidence="1 2">
    <name type="scientific">Alicyclobacillus fodiniaquatilis</name>
    <dbReference type="NCBI Taxonomy" id="1661150"/>
    <lineage>
        <taxon>Bacteria</taxon>
        <taxon>Bacillati</taxon>
        <taxon>Bacillota</taxon>
        <taxon>Bacilli</taxon>
        <taxon>Bacillales</taxon>
        <taxon>Alicyclobacillaceae</taxon>
        <taxon>Alicyclobacillus</taxon>
    </lineage>
</organism>
<reference evidence="2" key="1">
    <citation type="journal article" date="2019" name="Int. J. Syst. Evol. Microbiol.">
        <title>The Global Catalogue of Microorganisms (GCM) 10K type strain sequencing project: providing services to taxonomists for standard genome sequencing and annotation.</title>
        <authorList>
            <consortium name="The Broad Institute Genomics Platform"/>
            <consortium name="The Broad Institute Genome Sequencing Center for Infectious Disease"/>
            <person name="Wu L."/>
            <person name="Ma J."/>
        </authorList>
    </citation>
    <scope>NUCLEOTIDE SEQUENCE [LARGE SCALE GENOMIC DNA]</scope>
    <source>
        <strain evidence="2">CGMCC 1.12286</strain>
    </source>
</reference>
<dbReference type="RefSeq" id="WP_377941924.1">
    <property type="nucleotide sequence ID" value="NZ_JBHUCX010000017.1"/>
</dbReference>
<accession>A0ABW4JCS4</accession>
<protein>
    <submittedName>
        <fullName evidence="1">Uncharacterized protein</fullName>
    </submittedName>
</protein>
<comment type="caution">
    <text evidence="1">The sequence shown here is derived from an EMBL/GenBank/DDBJ whole genome shotgun (WGS) entry which is preliminary data.</text>
</comment>
<name>A0ABW4JCS4_9BACL</name>
<dbReference type="EMBL" id="JBHUCX010000017">
    <property type="protein sequence ID" value="MFD1674146.1"/>
    <property type="molecule type" value="Genomic_DNA"/>
</dbReference>
<keyword evidence="2" id="KW-1185">Reference proteome</keyword>